<proteinExistence type="predicted"/>
<comment type="caution">
    <text evidence="1">The sequence shown here is derived from an EMBL/GenBank/DDBJ whole genome shotgun (WGS) entry which is preliminary data.</text>
</comment>
<name>A0ABQ9WH53_SAGOE</name>
<accession>A0ABQ9WH53</accession>
<protein>
    <submittedName>
        <fullName evidence="1">Uncharacterized protein</fullName>
    </submittedName>
</protein>
<feature type="non-terminal residue" evidence="1">
    <location>
        <position position="81"/>
    </location>
</feature>
<evidence type="ECO:0000313" key="1">
    <source>
        <dbReference type="EMBL" id="KAK2120113.1"/>
    </source>
</evidence>
<organism evidence="1 2">
    <name type="scientific">Saguinus oedipus</name>
    <name type="common">Cotton-top tamarin</name>
    <name type="synonym">Oedipomidas oedipus</name>
    <dbReference type="NCBI Taxonomy" id="9490"/>
    <lineage>
        <taxon>Eukaryota</taxon>
        <taxon>Metazoa</taxon>
        <taxon>Chordata</taxon>
        <taxon>Craniata</taxon>
        <taxon>Vertebrata</taxon>
        <taxon>Euteleostomi</taxon>
        <taxon>Mammalia</taxon>
        <taxon>Eutheria</taxon>
        <taxon>Euarchontoglires</taxon>
        <taxon>Primates</taxon>
        <taxon>Haplorrhini</taxon>
        <taxon>Platyrrhini</taxon>
        <taxon>Cebidae</taxon>
        <taxon>Callitrichinae</taxon>
        <taxon>Saguinus</taxon>
    </lineage>
</organism>
<dbReference type="EMBL" id="JASSZA010000001">
    <property type="protein sequence ID" value="KAK2120113.1"/>
    <property type="molecule type" value="Genomic_DNA"/>
</dbReference>
<gene>
    <name evidence="1" type="ORF">P7K49_001499</name>
</gene>
<dbReference type="Proteomes" id="UP001266305">
    <property type="component" value="Unassembled WGS sequence"/>
</dbReference>
<sequence>MLAMILDPAFKNKMPGCHPEDPDIDREYIRNLHPQIHNNVSYKKIERASDSSLYAVPLQSVAIGYPTSVTLPTELANDEGG</sequence>
<keyword evidence="2" id="KW-1185">Reference proteome</keyword>
<reference evidence="1 2" key="1">
    <citation type="submission" date="2023-05" db="EMBL/GenBank/DDBJ databases">
        <title>B98-5 Cell Line De Novo Hybrid Assembly: An Optical Mapping Approach.</title>
        <authorList>
            <person name="Kananen K."/>
            <person name="Auerbach J.A."/>
            <person name="Kautto E."/>
            <person name="Blachly J.S."/>
        </authorList>
    </citation>
    <scope>NUCLEOTIDE SEQUENCE [LARGE SCALE GENOMIC DNA]</scope>
    <source>
        <strain evidence="1">B95-8</strain>
        <tissue evidence="1">Cell line</tissue>
    </source>
</reference>
<evidence type="ECO:0000313" key="2">
    <source>
        <dbReference type="Proteomes" id="UP001266305"/>
    </source>
</evidence>